<name>A0A8T1VEU9_9STRA</name>
<evidence type="ECO:0000313" key="2">
    <source>
        <dbReference type="Proteomes" id="UP000694044"/>
    </source>
</evidence>
<proteinExistence type="predicted"/>
<dbReference type="EMBL" id="JAGDFM010000339">
    <property type="protein sequence ID" value="KAG7379601.1"/>
    <property type="molecule type" value="Genomic_DNA"/>
</dbReference>
<dbReference type="Proteomes" id="UP000694044">
    <property type="component" value="Unassembled WGS sequence"/>
</dbReference>
<reference evidence="1" key="1">
    <citation type="submission" date="2021-02" db="EMBL/GenBank/DDBJ databases">
        <authorList>
            <person name="Palmer J.M."/>
        </authorList>
    </citation>
    <scope>NUCLEOTIDE SEQUENCE</scope>
    <source>
        <strain evidence="1">SCRP734</strain>
    </source>
</reference>
<dbReference type="AlphaFoldDB" id="A0A8T1VEU9"/>
<organism evidence="1 2">
    <name type="scientific">Phytophthora pseudosyringae</name>
    <dbReference type="NCBI Taxonomy" id="221518"/>
    <lineage>
        <taxon>Eukaryota</taxon>
        <taxon>Sar</taxon>
        <taxon>Stramenopiles</taxon>
        <taxon>Oomycota</taxon>
        <taxon>Peronosporomycetes</taxon>
        <taxon>Peronosporales</taxon>
        <taxon>Peronosporaceae</taxon>
        <taxon>Phytophthora</taxon>
    </lineage>
</organism>
<accession>A0A8T1VEU9</accession>
<comment type="caution">
    <text evidence="1">The sequence shown here is derived from an EMBL/GenBank/DDBJ whole genome shotgun (WGS) entry which is preliminary data.</text>
</comment>
<sequence>MSSPALLLSSDRRTYQRWKAGPDASDEEPEFDVKIAVLRHRIVELAETELWPGSYVGCPITFVQPTGETSDQWTYGLVTGYPMQGSIAQIHVHQDAQTLHIRLLSTSTVIAVDRLNYTLRSGAFTNSTVHNALELLDKQNQVITTCGKIRSGLSTSVTTTMLSIPFVPDQRVPLIRSDTLEIVYVRCQPIVDWELTVREQNPTDAFKDPVLMTIESPTAAGATSFAPSFHAANDTDLILSDTDDETKTDSDTTRQAGTDTVHLQNRQLRKRVRYTEVESRDSLLPDDIGVPALETYVGNHGSTFLPSQVERQVSDAIAHPSYIGKNDQAVLEAAQQVRHTKFLATPPVVCAAYEFSFGIRGLSLIHFRRFFEGIEMQTSVASINSTNFGRSNSLRPTTQPAYISEMVDTLVMLVYFAKEFYNNGV</sequence>
<dbReference type="OrthoDB" id="126752at2759"/>
<protein>
    <submittedName>
        <fullName evidence="1">Uncharacterized protein</fullName>
    </submittedName>
</protein>
<evidence type="ECO:0000313" key="1">
    <source>
        <dbReference type="EMBL" id="KAG7379601.1"/>
    </source>
</evidence>
<keyword evidence="2" id="KW-1185">Reference proteome</keyword>
<gene>
    <name evidence="1" type="ORF">PHYPSEUDO_008352</name>
</gene>